<feature type="signal peptide" evidence="1">
    <location>
        <begin position="1"/>
        <end position="23"/>
    </location>
</feature>
<dbReference type="EMBL" id="BMOD01000007">
    <property type="protein sequence ID" value="GGJ35907.1"/>
    <property type="molecule type" value="Genomic_DNA"/>
</dbReference>
<feature type="domain" description="AB hydrolase-1" evidence="2">
    <location>
        <begin position="85"/>
        <end position="412"/>
    </location>
</feature>
<keyword evidence="4" id="KW-1185">Reference proteome</keyword>
<evidence type="ECO:0000259" key="2">
    <source>
        <dbReference type="Pfam" id="PF00561"/>
    </source>
</evidence>
<evidence type="ECO:0000313" key="4">
    <source>
        <dbReference type="Proteomes" id="UP000632222"/>
    </source>
</evidence>
<reference evidence="4" key="1">
    <citation type="journal article" date="2019" name="Int. J. Syst. Evol. Microbiol.">
        <title>The Global Catalogue of Microorganisms (GCM) 10K type strain sequencing project: providing services to taxonomists for standard genome sequencing and annotation.</title>
        <authorList>
            <consortium name="The Broad Institute Genomics Platform"/>
            <consortium name="The Broad Institute Genome Sequencing Center for Infectious Disease"/>
            <person name="Wu L."/>
            <person name="Ma J."/>
        </authorList>
    </citation>
    <scope>NUCLEOTIDE SEQUENCE [LARGE SCALE GENOMIC DNA]</scope>
    <source>
        <strain evidence="4">JCM 14370</strain>
    </source>
</reference>
<dbReference type="InterPro" id="IPR000073">
    <property type="entry name" value="AB_hydrolase_1"/>
</dbReference>
<sequence length="453" mass="49763">MKGIMNMLKSLFVLFAASGLAQAASSLTPVPCNLAFSAAYLEGQDFNCHQLSVPARHQDPAKGSYSLHILRIKSPFHSPGTPTIMLNGGPGGTLDGFLQMWLRPDLYNPAAKPEWMNAFLQQGDVILYDQRGTGKSEPETSCQTVSSMEECIKAVQEKGVDVTTLTTVESAEDLEDLKLALGGKINLYGLSYGTYLAQKHLKYHPDGIQKVVLQGVMDTRRFRDLDQGAYVAQVIQLCETSPICTRWYPTLKTDYVALLDQLTLKPVVVHSLGQDFTIDQHVLNFLLFMEGYSQALEIPRSIDQLALGDFSKLVQEQGMYLTPQSPINSAMNQMMGVHMYCAIDPQETPCKEANYAYLPDPADYNAPLQTDLPVLLLSGQLDPITPPALAEQVQKGLKNHLHVVLPAGGHGSYGNPQELQCTVHILSDFLESGTAVNQDCLQDLPPLNFLPPL</sequence>
<dbReference type="Proteomes" id="UP000632222">
    <property type="component" value="Unassembled WGS sequence"/>
</dbReference>
<comment type="caution">
    <text evidence="3">The sequence shown here is derived from an EMBL/GenBank/DDBJ whole genome shotgun (WGS) entry which is preliminary data.</text>
</comment>
<evidence type="ECO:0000256" key="1">
    <source>
        <dbReference type="SAM" id="SignalP"/>
    </source>
</evidence>
<dbReference type="Pfam" id="PF00561">
    <property type="entry name" value="Abhydrolase_1"/>
    <property type="match status" value="1"/>
</dbReference>
<dbReference type="InterPro" id="IPR029058">
    <property type="entry name" value="AB_hydrolase_fold"/>
</dbReference>
<name>A0ABQ2CZC3_9DEIO</name>
<dbReference type="PANTHER" id="PTHR43798">
    <property type="entry name" value="MONOACYLGLYCEROL LIPASE"/>
    <property type="match status" value="1"/>
</dbReference>
<keyword evidence="1" id="KW-0732">Signal</keyword>
<dbReference type="PANTHER" id="PTHR43798:SF27">
    <property type="entry name" value="HYDROLASE ALPHA_BETA HYDROLASE FOLD FAMILY"/>
    <property type="match status" value="1"/>
</dbReference>
<dbReference type="InterPro" id="IPR050266">
    <property type="entry name" value="AB_hydrolase_sf"/>
</dbReference>
<dbReference type="SUPFAM" id="SSF53474">
    <property type="entry name" value="alpha/beta-Hydrolases"/>
    <property type="match status" value="1"/>
</dbReference>
<dbReference type="GO" id="GO:0016787">
    <property type="term" value="F:hydrolase activity"/>
    <property type="evidence" value="ECO:0007669"/>
    <property type="project" value="UniProtKB-KW"/>
</dbReference>
<organism evidence="3 4">
    <name type="scientific">Deinococcus roseus</name>
    <dbReference type="NCBI Taxonomy" id="392414"/>
    <lineage>
        <taxon>Bacteria</taxon>
        <taxon>Thermotogati</taxon>
        <taxon>Deinococcota</taxon>
        <taxon>Deinococci</taxon>
        <taxon>Deinococcales</taxon>
        <taxon>Deinococcaceae</taxon>
        <taxon>Deinococcus</taxon>
    </lineage>
</organism>
<accession>A0ABQ2CZC3</accession>
<gene>
    <name evidence="3" type="ORF">GCM10008938_22520</name>
</gene>
<feature type="chain" id="PRO_5045984510" evidence="1">
    <location>
        <begin position="24"/>
        <end position="453"/>
    </location>
</feature>
<dbReference type="Gene3D" id="3.40.50.1820">
    <property type="entry name" value="alpha/beta hydrolase"/>
    <property type="match status" value="1"/>
</dbReference>
<protein>
    <submittedName>
        <fullName evidence="3">Alpha/beta hydrolase</fullName>
    </submittedName>
</protein>
<keyword evidence="3" id="KW-0378">Hydrolase</keyword>
<evidence type="ECO:0000313" key="3">
    <source>
        <dbReference type="EMBL" id="GGJ35907.1"/>
    </source>
</evidence>
<proteinExistence type="predicted"/>